<protein>
    <submittedName>
        <fullName evidence="2">Uncharacterized protein</fullName>
    </submittedName>
</protein>
<feature type="transmembrane region" description="Helical" evidence="1">
    <location>
        <begin position="53"/>
        <end position="74"/>
    </location>
</feature>
<gene>
    <name evidence="2" type="ORF">E2C01_041156</name>
</gene>
<dbReference type="EMBL" id="VSRR010007721">
    <property type="protein sequence ID" value="MPC47411.1"/>
    <property type="molecule type" value="Genomic_DNA"/>
</dbReference>
<evidence type="ECO:0000313" key="3">
    <source>
        <dbReference type="Proteomes" id="UP000324222"/>
    </source>
</evidence>
<feature type="transmembrane region" description="Helical" evidence="1">
    <location>
        <begin position="20"/>
        <end position="41"/>
    </location>
</feature>
<sequence length="82" mass="9281">MTSSTPHLPATRSTDFNFTTLGACYLFLSPPFFFLLYYILLTCITNYMNKWNIKGSIISTYIFIIIMANIKSLLPAAKPCSN</sequence>
<evidence type="ECO:0000313" key="2">
    <source>
        <dbReference type="EMBL" id="MPC47411.1"/>
    </source>
</evidence>
<reference evidence="2 3" key="1">
    <citation type="submission" date="2019-05" db="EMBL/GenBank/DDBJ databases">
        <title>Another draft genome of Portunus trituberculatus and its Hox gene families provides insights of decapod evolution.</title>
        <authorList>
            <person name="Jeong J.-H."/>
            <person name="Song I."/>
            <person name="Kim S."/>
            <person name="Choi T."/>
            <person name="Kim D."/>
            <person name="Ryu S."/>
            <person name="Kim W."/>
        </authorList>
    </citation>
    <scope>NUCLEOTIDE SEQUENCE [LARGE SCALE GENOMIC DNA]</scope>
    <source>
        <tissue evidence="2">Muscle</tissue>
    </source>
</reference>
<accession>A0A5B7FJ97</accession>
<comment type="caution">
    <text evidence="2">The sequence shown here is derived from an EMBL/GenBank/DDBJ whole genome shotgun (WGS) entry which is preliminary data.</text>
</comment>
<dbReference type="AlphaFoldDB" id="A0A5B7FJ97"/>
<keyword evidence="1" id="KW-0812">Transmembrane</keyword>
<keyword evidence="1" id="KW-0472">Membrane</keyword>
<proteinExistence type="predicted"/>
<evidence type="ECO:0000256" key="1">
    <source>
        <dbReference type="SAM" id="Phobius"/>
    </source>
</evidence>
<keyword evidence="1" id="KW-1133">Transmembrane helix</keyword>
<keyword evidence="3" id="KW-1185">Reference proteome</keyword>
<organism evidence="2 3">
    <name type="scientific">Portunus trituberculatus</name>
    <name type="common">Swimming crab</name>
    <name type="synonym">Neptunus trituberculatus</name>
    <dbReference type="NCBI Taxonomy" id="210409"/>
    <lineage>
        <taxon>Eukaryota</taxon>
        <taxon>Metazoa</taxon>
        <taxon>Ecdysozoa</taxon>
        <taxon>Arthropoda</taxon>
        <taxon>Crustacea</taxon>
        <taxon>Multicrustacea</taxon>
        <taxon>Malacostraca</taxon>
        <taxon>Eumalacostraca</taxon>
        <taxon>Eucarida</taxon>
        <taxon>Decapoda</taxon>
        <taxon>Pleocyemata</taxon>
        <taxon>Brachyura</taxon>
        <taxon>Eubrachyura</taxon>
        <taxon>Portunoidea</taxon>
        <taxon>Portunidae</taxon>
        <taxon>Portuninae</taxon>
        <taxon>Portunus</taxon>
    </lineage>
</organism>
<dbReference type="Proteomes" id="UP000324222">
    <property type="component" value="Unassembled WGS sequence"/>
</dbReference>
<name>A0A5B7FJ97_PORTR</name>